<dbReference type="RefSeq" id="XP_013236503.1">
    <property type="nucleotide sequence ID" value="XM_013381049.1"/>
</dbReference>
<dbReference type="CDD" id="cd02440">
    <property type="entry name" value="AdoMet_MTases"/>
    <property type="match status" value="1"/>
</dbReference>
<evidence type="ECO:0000259" key="2">
    <source>
        <dbReference type="Pfam" id="PF13679"/>
    </source>
</evidence>
<keyword evidence="4" id="KW-1185">Reference proteome</keyword>
<gene>
    <name evidence="3" type="ORF">DI09_8p150</name>
</gene>
<keyword evidence="1" id="KW-0812">Transmembrane</keyword>
<dbReference type="VEuPathDB" id="MicrosporidiaDB:DI09_8p150"/>
<dbReference type="HOGENOM" id="CLU_016581_0_1_1"/>
<evidence type="ECO:0000256" key="1">
    <source>
        <dbReference type="SAM" id="Phobius"/>
    </source>
</evidence>
<dbReference type="InterPro" id="IPR029063">
    <property type="entry name" value="SAM-dependent_MTases_sf"/>
</dbReference>
<dbReference type="AlphaFoldDB" id="A0A098VQR0"/>
<dbReference type="InterPro" id="IPR025714">
    <property type="entry name" value="Methyltranfer_dom"/>
</dbReference>
<dbReference type="OrthoDB" id="10258156at2759"/>
<sequence>MEWVRECMVLLEEKNYSWVASLSAIDFLENNLWEADRFPIHLKNHLWCFPAHDFCSEAGEGLIPDFFELHQGGFFQRDAELQALRDLLSRVLTFEDVDLNDKTQYLLSRKNDAIAVSQHLTMGMSPKKKHEVVIMSGIFDSLLSGPIDKIVELGCGHGYLSSFLALSGQRNNRSILGIDLSELNCLAASKRHFKISRAKAFKATAEHVNINFRPGYFSENSPRGLYDGEEDRWSIWTSLHGCGNLSVSMIRKWAQEETAKILLQVGCCYHRLDVPGNFPLSRHFCEIKLTKGHLNSACQAPPERRISHKEMLLHYYGALFHVFFAVFLALGLFDSSSLPFLGSMKAVPVHLGFGAFARAIFGHERKPFQGGEKFKNLTDACFNAILPELQSSDAFRKLSLLFAIQRLLGPCYEMLILADRVQWLRELGYIGSLIRIFDRKVSPRSYLVSAYKQQLYSSQLSY</sequence>
<reference evidence="3 4" key="1">
    <citation type="submission" date="2014-04" db="EMBL/GenBank/DDBJ databases">
        <title>A new species of microsporidia sheds light on the evolution of extreme parasitism.</title>
        <authorList>
            <person name="Haag K.L."/>
            <person name="James T.Y."/>
            <person name="Larsson R."/>
            <person name="Schaer T.M."/>
            <person name="Refardt D."/>
            <person name="Pombert J.-F."/>
            <person name="Ebert D."/>
        </authorList>
    </citation>
    <scope>NUCLEOTIDE SEQUENCE [LARGE SCALE GENOMIC DNA]</scope>
    <source>
        <strain evidence="3 4">UGP3</strain>
        <tissue evidence="3">Spores</tissue>
    </source>
</reference>
<dbReference type="PANTHER" id="PTHR12496:SF0">
    <property type="entry name" value="METHYLTRANSFERASE DOMAIN-CONTAINING PROTEIN"/>
    <property type="match status" value="1"/>
</dbReference>
<evidence type="ECO:0000313" key="4">
    <source>
        <dbReference type="Proteomes" id="UP000029725"/>
    </source>
</evidence>
<organism evidence="3 4">
    <name type="scientific">Mitosporidium daphniae</name>
    <dbReference type="NCBI Taxonomy" id="1485682"/>
    <lineage>
        <taxon>Eukaryota</taxon>
        <taxon>Fungi</taxon>
        <taxon>Fungi incertae sedis</taxon>
        <taxon>Microsporidia</taxon>
        <taxon>Mitosporidium</taxon>
    </lineage>
</organism>
<feature type="transmembrane region" description="Helical" evidence="1">
    <location>
        <begin position="313"/>
        <end position="333"/>
    </location>
</feature>
<dbReference type="SUPFAM" id="SSF53335">
    <property type="entry name" value="S-adenosyl-L-methionine-dependent methyltransferases"/>
    <property type="match status" value="1"/>
</dbReference>
<dbReference type="Proteomes" id="UP000029725">
    <property type="component" value="Unassembled WGS sequence"/>
</dbReference>
<comment type="caution">
    <text evidence="3">The sequence shown here is derived from an EMBL/GenBank/DDBJ whole genome shotgun (WGS) entry which is preliminary data.</text>
</comment>
<proteinExistence type="predicted"/>
<keyword evidence="1" id="KW-0472">Membrane</keyword>
<dbReference type="InterPro" id="IPR052220">
    <property type="entry name" value="METTL25"/>
</dbReference>
<dbReference type="EMBL" id="JMKJ01000601">
    <property type="protein sequence ID" value="KGG50076.1"/>
    <property type="molecule type" value="Genomic_DNA"/>
</dbReference>
<protein>
    <recommendedName>
        <fullName evidence="2">Methyltransferase domain-containing protein</fullName>
    </recommendedName>
</protein>
<dbReference type="Gene3D" id="3.40.50.150">
    <property type="entry name" value="Vaccinia Virus protein VP39"/>
    <property type="match status" value="1"/>
</dbReference>
<accession>A0A098VQR0</accession>
<dbReference type="GeneID" id="25261014"/>
<dbReference type="PANTHER" id="PTHR12496">
    <property type="entry name" value="CGI-41 METHYLTRANSFERASE"/>
    <property type="match status" value="1"/>
</dbReference>
<dbReference type="Pfam" id="PF13679">
    <property type="entry name" value="Methyltransf_32"/>
    <property type="match status" value="1"/>
</dbReference>
<keyword evidence="1" id="KW-1133">Transmembrane helix</keyword>
<feature type="domain" description="Methyltransferase" evidence="2">
    <location>
        <begin position="127"/>
        <end position="272"/>
    </location>
</feature>
<name>A0A098VQR0_9MICR</name>
<evidence type="ECO:0000313" key="3">
    <source>
        <dbReference type="EMBL" id="KGG50076.1"/>
    </source>
</evidence>